<organism evidence="2 3">
    <name type="scientific">Mycena chlorophos</name>
    <name type="common">Agaric fungus</name>
    <name type="synonym">Agaricus chlorophos</name>
    <dbReference type="NCBI Taxonomy" id="658473"/>
    <lineage>
        <taxon>Eukaryota</taxon>
        <taxon>Fungi</taxon>
        <taxon>Dikarya</taxon>
        <taxon>Basidiomycota</taxon>
        <taxon>Agaricomycotina</taxon>
        <taxon>Agaricomycetes</taxon>
        <taxon>Agaricomycetidae</taxon>
        <taxon>Agaricales</taxon>
        <taxon>Marasmiineae</taxon>
        <taxon>Mycenaceae</taxon>
        <taxon>Mycena</taxon>
    </lineage>
</organism>
<dbReference type="EMBL" id="DF838113">
    <property type="protein sequence ID" value="GAT42603.1"/>
    <property type="molecule type" value="Genomic_DNA"/>
</dbReference>
<dbReference type="InterPro" id="IPR011049">
    <property type="entry name" value="Serralysin-like_metalloprot_C"/>
</dbReference>
<feature type="region of interest" description="Disordered" evidence="1">
    <location>
        <begin position="29"/>
        <end position="127"/>
    </location>
</feature>
<sequence length="249" mass="25982">MQSIVFASNYFGVPVGNSSAAMGTSAAATGTSSAATGNSAAATGNSTAATGNSASFTGNSAATTGNSTSSTANSASSAVNPAPVGLSTTSTASSTSPTQNTAASTTSATSNSAIDPSAYIDPDYAEPQFSTLSGRDMRWTMAERRARDEVNLLGRQLGTSNSRRTTDFLAARRRLARSGELSFYSMSYLRADGPSPELGPYMVTHTHILTAARERSVARRARYIARLLARVRAEEFQKNKHNKRSGPKE</sequence>
<feature type="compositionally biased region" description="Low complexity" evidence="1">
    <location>
        <begin position="87"/>
        <end position="113"/>
    </location>
</feature>
<reference evidence="2" key="1">
    <citation type="submission" date="2014-09" db="EMBL/GenBank/DDBJ databases">
        <title>Genome sequence of the luminous mushroom Mycena chlorophos for searching fungal bioluminescence genes.</title>
        <authorList>
            <person name="Tanaka Y."/>
            <person name="Kasuga D."/>
            <person name="Oba Y."/>
            <person name="Hase S."/>
            <person name="Sato K."/>
            <person name="Oba Y."/>
            <person name="Sakakibara Y."/>
        </authorList>
    </citation>
    <scope>NUCLEOTIDE SEQUENCE</scope>
</reference>
<accession>A0ABQ0KV43</accession>
<feature type="compositionally biased region" description="Low complexity" evidence="1">
    <location>
        <begin position="29"/>
        <end position="78"/>
    </location>
</feature>
<name>A0ABQ0KV43_MYCCL</name>
<evidence type="ECO:0000313" key="2">
    <source>
        <dbReference type="EMBL" id="GAT42603.1"/>
    </source>
</evidence>
<evidence type="ECO:0000256" key="1">
    <source>
        <dbReference type="SAM" id="MobiDB-lite"/>
    </source>
</evidence>
<keyword evidence="3" id="KW-1185">Reference proteome</keyword>
<evidence type="ECO:0000313" key="3">
    <source>
        <dbReference type="Proteomes" id="UP000815677"/>
    </source>
</evidence>
<proteinExistence type="predicted"/>
<dbReference type="Proteomes" id="UP000815677">
    <property type="component" value="Unassembled WGS sequence"/>
</dbReference>
<dbReference type="SUPFAM" id="SSF101967">
    <property type="entry name" value="Adhesin YadA, collagen-binding domain"/>
    <property type="match status" value="1"/>
</dbReference>
<gene>
    <name evidence="2" type="ORF">MCHLO_00313</name>
</gene>
<protein>
    <submittedName>
        <fullName evidence="2">Uncharacterized protein</fullName>
    </submittedName>
</protein>